<dbReference type="Gene3D" id="4.10.240.10">
    <property type="entry name" value="Zn(2)-C6 fungal-type DNA-binding domain"/>
    <property type="match status" value="1"/>
</dbReference>
<reference evidence="7 8" key="1">
    <citation type="submission" date="2024-07" db="EMBL/GenBank/DDBJ databases">
        <title>Section-level genome sequencing and comparative genomics of Aspergillus sections Usti and Cavernicolus.</title>
        <authorList>
            <consortium name="Lawrence Berkeley National Laboratory"/>
            <person name="Nybo J.L."/>
            <person name="Vesth T.C."/>
            <person name="Theobald S."/>
            <person name="Frisvad J.C."/>
            <person name="Larsen T.O."/>
            <person name="Kjaerboelling I."/>
            <person name="Rothschild-Mancinelli K."/>
            <person name="Lyhne E.K."/>
            <person name="Kogle M.E."/>
            <person name="Barry K."/>
            <person name="Clum A."/>
            <person name="Na H."/>
            <person name="Ledsgaard L."/>
            <person name="Lin J."/>
            <person name="Lipzen A."/>
            <person name="Kuo A."/>
            <person name="Riley R."/>
            <person name="Mondo S."/>
            <person name="Labutti K."/>
            <person name="Haridas S."/>
            <person name="Pangalinan J."/>
            <person name="Salamov A.A."/>
            <person name="Simmons B.A."/>
            <person name="Magnuson J.K."/>
            <person name="Chen J."/>
            <person name="Drula E."/>
            <person name="Henrissat B."/>
            <person name="Wiebenga A."/>
            <person name="Lubbers R.J."/>
            <person name="Gomes A.C."/>
            <person name="Macurrencykelacurrency M.R."/>
            <person name="Stajich J."/>
            <person name="Grigoriev I.V."/>
            <person name="Mortensen U.H."/>
            <person name="De Vries R.P."/>
            <person name="Baker S.E."/>
            <person name="Andersen M.R."/>
        </authorList>
    </citation>
    <scope>NUCLEOTIDE SEQUENCE [LARGE SCALE GENOMIC DNA]</scope>
    <source>
        <strain evidence="7 8">CBS 449.75</strain>
    </source>
</reference>
<evidence type="ECO:0000313" key="7">
    <source>
        <dbReference type="EMBL" id="KAL2860838.1"/>
    </source>
</evidence>
<name>A0ABR4L8I0_9EURO</name>
<evidence type="ECO:0000256" key="4">
    <source>
        <dbReference type="ARBA" id="ARBA00023242"/>
    </source>
</evidence>
<keyword evidence="8" id="KW-1185">Reference proteome</keyword>
<evidence type="ECO:0000256" key="3">
    <source>
        <dbReference type="ARBA" id="ARBA00023163"/>
    </source>
</evidence>
<feature type="region of interest" description="Disordered" evidence="5">
    <location>
        <begin position="46"/>
        <end position="88"/>
    </location>
</feature>
<dbReference type="EMBL" id="JBFXLQ010000082">
    <property type="protein sequence ID" value="KAL2860838.1"/>
    <property type="molecule type" value="Genomic_DNA"/>
</dbReference>
<gene>
    <name evidence="7" type="ORF">BJX67DRAFT_367783</name>
</gene>
<evidence type="ECO:0000256" key="5">
    <source>
        <dbReference type="SAM" id="MobiDB-lite"/>
    </source>
</evidence>
<keyword evidence="1" id="KW-0805">Transcription regulation</keyword>
<comment type="caution">
    <text evidence="7">The sequence shown here is derived from an EMBL/GenBank/DDBJ whole genome shotgun (WGS) entry which is preliminary data.</text>
</comment>
<proteinExistence type="predicted"/>
<evidence type="ECO:0000313" key="8">
    <source>
        <dbReference type="Proteomes" id="UP001610432"/>
    </source>
</evidence>
<evidence type="ECO:0000256" key="1">
    <source>
        <dbReference type="ARBA" id="ARBA00023015"/>
    </source>
</evidence>
<accession>A0ABR4L8I0</accession>
<dbReference type="SMART" id="SM00066">
    <property type="entry name" value="GAL4"/>
    <property type="match status" value="1"/>
</dbReference>
<dbReference type="SUPFAM" id="SSF57701">
    <property type="entry name" value="Zn2/Cys6 DNA-binding domain"/>
    <property type="match status" value="1"/>
</dbReference>
<dbReference type="CDD" id="cd00067">
    <property type="entry name" value="GAL4"/>
    <property type="match status" value="1"/>
</dbReference>
<evidence type="ECO:0000256" key="2">
    <source>
        <dbReference type="ARBA" id="ARBA00023125"/>
    </source>
</evidence>
<dbReference type="Proteomes" id="UP001610432">
    <property type="component" value="Unassembled WGS sequence"/>
</dbReference>
<keyword evidence="3" id="KW-0804">Transcription</keyword>
<keyword evidence="2" id="KW-0238">DNA-binding</keyword>
<dbReference type="Pfam" id="PF00172">
    <property type="entry name" value="Zn_clus"/>
    <property type="match status" value="1"/>
</dbReference>
<dbReference type="GeneID" id="98145633"/>
<protein>
    <recommendedName>
        <fullName evidence="6">Zn(2)-C6 fungal-type domain-containing protein</fullName>
    </recommendedName>
</protein>
<keyword evidence="4" id="KW-0539">Nucleus</keyword>
<dbReference type="InterPro" id="IPR001138">
    <property type="entry name" value="Zn2Cys6_DnaBD"/>
</dbReference>
<dbReference type="PROSITE" id="PS50048">
    <property type="entry name" value="ZN2_CY6_FUNGAL_2"/>
    <property type="match status" value="1"/>
</dbReference>
<evidence type="ECO:0000259" key="6">
    <source>
        <dbReference type="PROSITE" id="PS50048"/>
    </source>
</evidence>
<dbReference type="PROSITE" id="PS00463">
    <property type="entry name" value="ZN2_CY6_FUNGAL_1"/>
    <property type="match status" value="1"/>
</dbReference>
<sequence length="108" mass="12187">MTEAGIPRDRALRACVSCATQKLKCSGDPNGCRRCLQNAFDCQYPQPRRSAKRAADSHRESSLSRRTRARESTPVYEDGGQRSLLPHPHARLDYPIQSIGRFKANSNW</sequence>
<feature type="domain" description="Zn(2)-C6 fungal-type" evidence="6">
    <location>
        <begin position="14"/>
        <end position="44"/>
    </location>
</feature>
<feature type="compositionally biased region" description="Basic and acidic residues" evidence="5">
    <location>
        <begin position="53"/>
        <end position="63"/>
    </location>
</feature>
<dbReference type="InterPro" id="IPR036864">
    <property type="entry name" value="Zn2-C6_fun-type_DNA-bd_sf"/>
</dbReference>
<organism evidence="7 8">
    <name type="scientific">Aspergillus lucknowensis</name>
    <dbReference type="NCBI Taxonomy" id="176173"/>
    <lineage>
        <taxon>Eukaryota</taxon>
        <taxon>Fungi</taxon>
        <taxon>Dikarya</taxon>
        <taxon>Ascomycota</taxon>
        <taxon>Pezizomycotina</taxon>
        <taxon>Eurotiomycetes</taxon>
        <taxon>Eurotiomycetidae</taxon>
        <taxon>Eurotiales</taxon>
        <taxon>Aspergillaceae</taxon>
        <taxon>Aspergillus</taxon>
        <taxon>Aspergillus subgen. Nidulantes</taxon>
    </lineage>
</organism>
<dbReference type="RefSeq" id="XP_070880732.1">
    <property type="nucleotide sequence ID" value="XM_071030561.1"/>
</dbReference>